<dbReference type="EMBL" id="JAFMPT010000006">
    <property type="protein sequence ID" value="MCC1484168.1"/>
    <property type="molecule type" value="Genomic_DNA"/>
</dbReference>
<evidence type="ECO:0000313" key="2">
    <source>
        <dbReference type="Proteomes" id="UP000778797"/>
    </source>
</evidence>
<protein>
    <submittedName>
        <fullName evidence="1">Uncharacterized protein</fullName>
    </submittedName>
</protein>
<name>A0ABS8ELY3_9FLAO</name>
<reference evidence="1" key="2">
    <citation type="submission" date="2021-10" db="EMBL/GenBank/DDBJ databases">
        <title>Genome of Winogradskyella sp. E313.</title>
        <authorList>
            <person name="Zhou Y."/>
        </authorList>
    </citation>
    <scope>NUCLEOTIDE SEQUENCE</scope>
    <source>
        <strain evidence="1">E313</strain>
    </source>
</reference>
<keyword evidence="2" id="KW-1185">Reference proteome</keyword>
<organism evidence="1 2">
    <name type="scientific">Winogradskyella immobilis</name>
    <dbReference type="NCBI Taxonomy" id="2816852"/>
    <lineage>
        <taxon>Bacteria</taxon>
        <taxon>Pseudomonadati</taxon>
        <taxon>Bacteroidota</taxon>
        <taxon>Flavobacteriia</taxon>
        <taxon>Flavobacteriales</taxon>
        <taxon>Flavobacteriaceae</taxon>
        <taxon>Winogradskyella</taxon>
    </lineage>
</organism>
<gene>
    <name evidence="1" type="ORF">J1C55_06175</name>
</gene>
<dbReference type="Proteomes" id="UP000778797">
    <property type="component" value="Unassembled WGS sequence"/>
</dbReference>
<evidence type="ECO:0000313" key="1">
    <source>
        <dbReference type="EMBL" id="MCC1484168.1"/>
    </source>
</evidence>
<accession>A0ABS8ELY3</accession>
<reference evidence="1" key="1">
    <citation type="submission" date="2021-03" db="EMBL/GenBank/DDBJ databases">
        <authorList>
            <person name="Ping X."/>
        </authorList>
    </citation>
    <scope>NUCLEOTIDE SEQUENCE</scope>
    <source>
        <strain evidence="1">E313</strain>
    </source>
</reference>
<dbReference type="RefSeq" id="WP_227476615.1">
    <property type="nucleotide sequence ID" value="NZ_JAFMPT010000006.1"/>
</dbReference>
<sequence>MIINNIKLLGLKLYEKQRISEIPIELSFDPIISDEISLFFIGKNPRLKYQQFNFSDNFNWSWYALISIRLAIFNLVNNDVIEIIRCKYEKTYLFNLFRVFETNYYFKILDLNVDKDIFSVTLFNSINKGKGRSKELFYIINTFITRFLGGGEYSNPYKSFLIKSLKINSKKYEWLEISEKKKYFGVYKDYNVKFNEIYIPRIKMQHDNLFEIELKLYKTNGNYRLFCDYLRKVITDDFENRKPSDNNDFD</sequence>
<comment type="caution">
    <text evidence="1">The sequence shown here is derived from an EMBL/GenBank/DDBJ whole genome shotgun (WGS) entry which is preliminary data.</text>
</comment>
<proteinExistence type="predicted"/>